<comment type="caution">
    <text evidence="2">The sequence shown here is derived from an EMBL/GenBank/DDBJ whole genome shotgun (WGS) entry which is preliminary data.</text>
</comment>
<dbReference type="EMBL" id="JACHGN010000008">
    <property type="protein sequence ID" value="MBB5134619.1"/>
    <property type="molecule type" value="Genomic_DNA"/>
</dbReference>
<organism evidence="2 3">
    <name type="scientific">Thermocatellispora tengchongensis</name>
    <dbReference type="NCBI Taxonomy" id="1073253"/>
    <lineage>
        <taxon>Bacteria</taxon>
        <taxon>Bacillati</taxon>
        <taxon>Actinomycetota</taxon>
        <taxon>Actinomycetes</taxon>
        <taxon>Streptosporangiales</taxon>
        <taxon>Streptosporangiaceae</taxon>
        <taxon>Thermocatellispora</taxon>
    </lineage>
</organism>
<gene>
    <name evidence="2" type="ORF">HNP84_004351</name>
</gene>
<feature type="region of interest" description="Disordered" evidence="1">
    <location>
        <begin position="15"/>
        <end position="35"/>
    </location>
</feature>
<proteinExistence type="predicted"/>
<protein>
    <submittedName>
        <fullName evidence="2">Uncharacterized protein</fullName>
    </submittedName>
</protein>
<evidence type="ECO:0000256" key="1">
    <source>
        <dbReference type="SAM" id="MobiDB-lite"/>
    </source>
</evidence>
<accession>A0A840P6J4</accession>
<dbReference type="AlphaFoldDB" id="A0A840P6J4"/>
<evidence type="ECO:0000313" key="3">
    <source>
        <dbReference type="Proteomes" id="UP000578449"/>
    </source>
</evidence>
<dbReference type="Proteomes" id="UP000578449">
    <property type="component" value="Unassembled WGS sequence"/>
</dbReference>
<reference evidence="2 3" key="1">
    <citation type="submission" date="2020-08" db="EMBL/GenBank/DDBJ databases">
        <title>Genomic Encyclopedia of Type Strains, Phase IV (KMG-IV): sequencing the most valuable type-strain genomes for metagenomic binning, comparative biology and taxonomic classification.</title>
        <authorList>
            <person name="Goeker M."/>
        </authorList>
    </citation>
    <scope>NUCLEOTIDE SEQUENCE [LARGE SCALE GENOMIC DNA]</scope>
    <source>
        <strain evidence="2 3">DSM 45615</strain>
    </source>
</reference>
<name>A0A840P6J4_9ACTN</name>
<keyword evidence="3" id="KW-1185">Reference proteome</keyword>
<sequence>MLALHMTALAGLPQAGPAEVGVRPGDTTEDILLGR</sequence>
<evidence type="ECO:0000313" key="2">
    <source>
        <dbReference type="EMBL" id="MBB5134619.1"/>
    </source>
</evidence>